<name>A0A917XQB7_9ACTN</name>
<gene>
    <name evidence="3" type="ORF">GCM10011578_096770</name>
</gene>
<feature type="domain" description="P68 RBP/TagC-like beta-propeller" evidence="2">
    <location>
        <begin position="50"/>
        <end position="192"/>
    </location>
</feature>
<evidence type="ECO:0000313" key="4">
    <source>
        <dbReference type="Proteomes" id="UP000653411"/>
    </source>
</evidence>
<accession>A0A917XQB7</accession>
<dbReference type="EMBL" id="BMML01000045">
    <property type="protein sequence ID" value="GGN45132.1"/>
    <property type="molecule type" value="Genomic_DNA"/>
</dbReference>
<feature type="chain" id="PRO_5036792894" description="P68 RBP/TagC-like beta-propeller domain-containing protein" evidence="1">
    <location>
        <begin position="21"/>
        <end position="335"/>
    </location>
</feature>
<evidence type="ECO:0000256" key="1">
    <source>
        <dbReference type="SAM" id="SignalP"/>
    </source>
</evidence>
<dbReference type="Pfam" id="PF21311">
    <property type="entry name" value="Phage_RBD_prop"/>
    <property type="match status" value="1"/>
</dbReference>
<proteinExistence type="predicted"/>
<evidence type="ECO:0000259" key="2">
    <source>
        <dbReference type="Pfam" id="PF21311"/>
    </source>
</evidence>
<feature type="signal peptide" evidence="1">
    <location>
        <begin position="1"/>
        <end position="20"/>
    </location>
</feature>
<keyword evidence="4" id="KW-1185">Reference proteome</keyword>
<dbReference type="InterPro" id="IPR048799">
    <property type="entry name" value="P68_RBP_TagC-like_beta-prop"/>
</dbReference>
<protein>
    <recommendedName>
        <fullName evidence="2">P68 RBP/TagC-like beta-propeller domain-containing protein</fullName>
    </recommendedName>
</protein>
<reference evidence="3" key="1">
    <citation type="journal article" date="2014" name="Int. J. Syst. Evol. Microbiol.">
        <title>Complete genome sequence of Corynebacterium casei LMG S-19264T (=DSM 44701T), isolated from a smear-ripened cheese.</title>
        <authorList>
            <consortium name="US DOE Joint Genome Institute (JGI-PGF)"/>
            <person name="Walter F."/>
            <person name="Albersmeier A."/>
            <person name="Kalinowski J."/>
            <person name="Ruckert C."/>
        </authorList>
    </citation>
    <scope>NUCLEOTIDE SEQUENCE</scope>
    <source>
        <strain evidence="3">CGMCC 4.7110</strain>
    </source>
</reference>
<evidence type="ECO:0000313" key="3">
    <source>
        <dbReference type="EMBL" id="GGN45132.1"/>
    </source>
</evidence>
<organism evidence="3 4">
    <name type="scientific">Streptomyces fuscichromogenes</name>
    <dbReference type="NCBI Taxonomy" id="1324013"/>
    <lineage>
        <taxon>Bacteria</taxon>
        <taxon>Bacillati</taxon>
        <taxon>Actinomycetota</taxon>
        <taxon>Actinomycetes</taxon>
        <taxon>Kitasatosporales</taxon>
        <taxon>Streptomycetaceae</taxon>
        <taxon>Streptomyces</taxon>
    </lineage>
</organism>
<dbReference type="Proteomes" id="UP000653411">
    <property type="component" value="Unassembled WGS sequence"/>
</dbReference>
<sequence>MAAAAVSGGLSVFAAQPASAVVGTSQRFDLGGNGGKFFVNIPLHQPYWAMQSFAFDHVYGHIYYVQTKVGSENGDLWVTRTDMTGQVLGAMAIHGFDHGSNIAIEPDTYGSPYMWVPGDWRDLHPEDPDSKPNSHTIARFKYADGGDLTYSNSAVRKFPIHLSDFYDCPRPAIDPYNNRILLRYMESATRWRLALFDLPSVLSNGFVDDKPTRLAARALPSNSEIGLTAEDAFQGVTAYGQYAYLLYGGHPEKTTDPAVPSYLVTLDMNAVGTSVKEVFQTHAGDTLLPGREPQGIAVYRSSVGPQLAFGFSSKYDSENPAQFRSTVFYKTDLKT</sequence>
<comment type="caution">
    <text evidence="3">The sequence shown here is derived from an EMBL/GenBank/DDBJ whole genome shotgun (WGS) entry which is preliminary data.</text>
</comment>
<keyword evidence="1" id="KW-0732">Signal</keyword>
<dbReference type="RefSeq" id="WP_189269364.1">
    <property type="nucleotide sequence ID" value="NZ_BMML01000045.1"/>
</dbReference>
<dbReference type="AlphaFoldDB" id="A0A917XQB7"/>
<reference evidence="3" key="2">
    <citation type="submission" date="2020-09" db="EMBL/GenBank/DDBJ databases">
        <authorList>
            <person name="Sun Q."/>
            <person name="Zhou Y."/>
        </authorList>
    </citation>
    <scope>NUCLEOTIDE SEQUENCE</scope>
    <source>
        <strain evidence="3">CGMCC 4.7110</strain>
    </source>
</reference>